<dbReference type="PANTHER" id="PTHR23121">
    <property type="entry name" value="SODIUM-DEPENDENT GLUCOSE TRANSPORTER 1"/>
    <property type="match status" value="1"/>
</dbReference>
<dbReference type="InterPro" id="IPR036259">
    <property type="entry name" value="MFS_trans_sf"/>
</dbReference>
<comment type="caution">
    <text evidence="5">The sequence shown here is derived from an EMBL/GenBank/DDBJ whole genome shotgun (WGS) entry which is preliminary data.</text>
</comment>
<evidence type="ECO:0000256" key="3">
    <source>
        <dbReference type="ARBA" id="ARBA00023136"/>
    </source>
</evidence>
<reference evidence="5" key="1">
    <citation type="submission" date="2023-01" db="EMBL/GenBank/DDBJ databases">
        <title>Genome assembly of the deep-sea coral Lophelia pertusa.</title>
        <authorList>
            <person name="Herrera S."/>
            <person name="Cordes E."/>
        </authorList>
    </citation>
    <scope>NUCLEOTIDE SEQUENCE</scope>
    <source>
        <strain evidence="5">USNM1676648</strain>
        <tissue evidence="5">Polyp</tissue>
    </source>
</reference>
<protein>
    <submittedName>
        <fullName evidence="5">Glucose transmembrane transporter</fullName>
    </submittedName>
</protein>
<dbReference type="SUPFAM" id="SSF103473">
    <property type="entry name" value="MFS general substrate transporter"/>
    <property type="match status" value="1"/>
</dbReference>
<proteinExistence type="predicted"/>
<evidence type="ECO:0000256" key="2">
    <source>
        <dbReference type="ARBA" id="ARBA00022989"/>
    </source>
</evidence>
<evidence type="ECO:0000256" key="4">
    <source>
        <dbReference type="SAM" id="Phobius"/>
    </source>
</evidence>
<keyword evidence="1 4" id="KW-0812">Transmembrane</keyword>
<feature type="transmembrane region" description="Helical" evidence="4">
    <location>
        <begin position="36"/>
        <end position="56"/>
    </location>
</feature>
<evidence type="ECO:0000313" key="6">
    <source>
        <dbReference type="Proteomes" id="UP001163046"/>
    </source>
</evidence>
<dbReference type="OrthoDB" id="413079at2759"/>
<keyword evidence="3 4" id="KW-0472">Membrane</keyword>
<dbReference type="Proteomes" id="UP001163046">
    <property type="component" value="Unassembled WGS sequence"/>
</dbReference>
<organism evidence="5 6">
    <name type="scientific">Desmophyllum pertusum</name>
    <dbReference type="NCBI Taxonomy" id="174260"/>
    <lineage>
        <taxon>Eukaryota</taxon>
        <taxon>Metazoa</taxon>
        <taxon>Cnidaria</taxon>
        <taxon>Anthozoa</taxon>
        <taxon>Hexacorallia</taxon>
        <taxon>Scleractinia</taxon>
        <taxon>Caryophylliina</taxon>
        <taxon>Caryophylliidae</taxon>
        <taxon>Desmophyllum</taxon>
    </lineage>
</organism>
<dbReference type="Gene3D" id="1.20.1250.20">
    <property type="entry name" value="MFS general substrate transporter like domains"/>
    <property type="match status" value="1"/>
</dbReference>
<name>A0A9X0CY31_9CNID</name>
<sequence>MLLWLVLDIRKAAAMIGPTLLELGCVTNRPLNIMSWVFFSQALSALFGSSLGGFLADRYDCNITLLYCVTSVAIYLAIIPVCHVFGVMLAFFALLGVHMGVIDTVANSVLIKIHGKKVAPRLQSLHFFYGLGALVSLSSRNLSSERVHRRAFPEQHLWLVA</sequence>
<gene>
    <name evidence="5" type="primary">MFSD4_4</name>
    <name evidence="5" type="ORF">OS493_027748</name>
</gene>
<evidence type="ECO:0000313" key="5">
    <source>
        <dbReference type="EMBL" id="KAJ7377669.1"/>
    </source>
</evidence>
<accession>A0A9X0CY31</accession>
<feature type="transmembrane region" description="Helical" evidence="4">
    <location>
        <begin position="63"/>
        <end position="81"/>
    </location>
</feature>
<evidence type="ECO:0000256" key="1">
    <source>
        <dbReference type="ARBA" id="ARBA00022692"/>
    </source>
</evidence>
<dbReference type="PANTHER" id="PTHR23121:SF10">
    <property type="entry name" value="MAJOR FACILITATOR SUPERFAMILY DOMAIN-CONTAINING PROTEIN 4A"/>
    <property type="match status" value="1"/>
</dbReference>
<dbReference type="EMBL" id="MU826375">
    <property type="protein sequence ID" value="KAJ7377669.1"/>
    <property type="molecule type" value="Genomic_DNA"/>
</dbReference>
<dbReference type="AlphaFoldDB" id="A0A9X0CY31"/>
<feature type="transmembrane region" description="Helical" evidence="4">
    <location>
        <begin position="87"/>
        <end position="111"/>
    </location>
</feature>
<keyword evidence="2 4" id="KW-1133">Transmembrane helix</keyword>
<keyword evidence="6" id="KW-1185">Reference proteome</keyword>